<dbReference type="EMBL" id="CP001738">
    <property type="protein sequence ID" value="ACY99037.1"/>
    <property type="molecule type" value="Genomic_DNA"/>
</dbReference>
<evidence type="ECO:0000313" key="4">
    <source>
        <dbReference type="EMBL" id="ACY99037.1"/>
    </source>
</evidence>
<dbReference type="SUPFAM" id="SSF51735">
    <property type="entry name" value="NAD(P)-binding Rossmann-fold domains"/>
    <property type="match status" value="1"/>
</dbReference>
<dbReference type="PANTHER" id="PTHR42760:SF50">
    <property type="entry name" value="SHORT-CHAIN DEHYDROGENASE-RELATED"/>
    <property type="match status" value="1"/>
</dbReference>
<evidence type="ECO:0000259" key="3">
    <source>
        <dbReference type="SMART" id="SM00822"/>
    </source>
</evidence>
<dbReference type="Proteomes" id="UP000001918">
    <property type="component" value="Chromosome"/>
</dbReference>
<dbReference type="GO" id="GO:0016616">
    <property type="term" value="F:oxidoreductase activity, acting on the CH-OH group of donors, NAD or NADP as acceptor"/>
    <property type="evidence" value="ECO:0007669"/>
    <property type="project" value="TreeGrafter"/>
</dbReference>
<dbReference type="InterPro" id="IPR020904">
    <property type="entry name" value="Sc_DH/Rdtase_CS"/>
</dbReference>
<dbReference type="PROSITE" id="PS00061">
    <property type="entry name" value="ADH_SHORT"/>
    <property type="match status" value="1"/>
</dbReference>
<dbReference type="OrthoDB" id="7064009at2"/>
<dbReference type="PRINTS" id="PR00081">
    <property type="entry name" value="GDHRDH"/>
</dbReference>
<evidence type="ECO:0000256" key="2">
    <source>
        <dbReference type="ARBA" id="ARBA00023002"/>
    </source>
</evidence>
<feature type="domain" description="Ketoreductase" evidence="3">
    <location>
        <begin position="7"/>
        <end position="172"/>
    </location>
</feature>
<dbReference type="AlphaFoldDB" id="D1AB94"/>
<dbReference type="PRINTS" id="PR00080">
    <property type="entry name" value="SDRFAMILY"/>
</dbReference>
<dbReference type="FunFam" id="3.40.50.720:FF:000084">
    <property type="entry name" value="Short-chain dehydrogenase reductase"/>
    <property type="match status" value="1"/>
</dbReference>
<gene>
    <name evidence="4" type="ordered locus">Tcur_3499</name>
</gene>
<dbReference type="InterPro" id="IPR002347">
    <property type="entry name" value="SDR_fam"/>
</dbReference>
<dbReference type="Gene3D" id="3.40.50.720">
    <property type="entry name" value="NAD(P)-binding Rossmann-like Domain"/>
    <property type="match status" value="1"/>
</dbReference>
<protein>
    <submittedName>
        <fullName evidence="4">Short-chain dehydrogenase/reductase SDR</fullName>
    </submittedName>
</protein>
<proteinExistence type="inferred from homology"/>
<sequence>MNRFDGVKVLLTGAASGIGRATALRLTAEGAAVFGVDVSEEGLAATAAAVTGPGRLVTGVADVTDEAAVVAATDRAAAALGGIDVLINVAGVHRATPIATLSVADLQHLFSVNLVGTALFCREALRYLPDGSGVIVNVASLSATQGNPYMTAYSASKGAVLAFSLSLAAELTARRIRVVPVSPGTVDTPLTRRPDVVPQGVDLSYFNRIRAPFGSAEPEQIASVIAFAASRDASYLTGAELRVDGGAHI</sequence>
<accession>D1AB94</accession>
<keyword evidence="2" id="KW-0560">Oxidoreductase</keyword>
<dbReference type="HOGENOM" id="CLU_010194_1_2_11"/>
<comment type="similarity">
    <text evidence="1">Belongs to the short-chain dehydrogenases/reductases (SDR) family.</text>
</comment>
<keyword evidence="5" id="KW-1185">Reference proteome</keyword>
<dbReference type="KEGG" id="tcu:Tcur_3499"/>
<dbReference type="RefSeq" id="WP_012853821.1">
    <property type="nucleotide sequence ID" value="NC_013510.1"/>
</dbReference>
<dbReference type="Pfam" id="PF13561">
    <property type="entry name" value="adh_short_C2"/>
    <property type="match status" value="1"/>
</dbReference>
<dbReference type="eggNOG" id="COG1028">
    <property type="taxonomic scope" value="Bacteria"/>
</dbReference>
<evidence type="ECO:0000313" key="5">
    <source>
        <dbReference type="Proteomes" id="UP000001918"/>
    </source>
</evidence>
<dbReference type="SMART" id="SM00822">
    <property type="entry name" value="PKS_KR"/>
    <property type="match status" value="1"/>
</dbReference>
<dbReference type="PANTHER" id="PTHR42760">
    <property type="entry name" value="SHORT-CHAIN DEHYDROGENASES/REDUCTASES FAMILY MEMBER"/>
    <property type="match status" value="1"/>
</dbReference>
<organism evidence="4 5">
    <name type="scientific">Thermomonospora curvata (strain ATCC 19995 / DSM 43183 / JCM 3096 / KCTC 9072 / NBRC 15933 / NCIMB 10081 / Henssen B9)</name>
    <dbReference type="NCBI Taxonomy" id="471852"/>
    <lineage>
        <taxon>Bacteria</taxon>
        <taxon>Bacillati</taxon>
        <taxon>Actinomycetota</taxon>
        <taxon>Actinomycetes</taxon>
        <taxon>Streptosporangiales</taxon>
        <taxon>Thermomonosporaceae</taxon>
        <taxon>Thermomonospora</taxon>
    </lineage>
</organism>
<evidence type="ECO:0000256" key="1">
    <source>
        <dbReference type="ARBA" id="ARBA00006484"/>
    </source>
</evidence>
<dbReference type="CDD" id="cd05233">
    <property type="entry name" value="SDR_c"/>
    <property type="match status" value="1"/>
</dbReference>
<dbReference type="STRING" id="471852.Tcur_3499"/>
<dbReference type="InterPro" id="IPR036291">
    <property type="entry name" value="NAD(P)-bd_dom_sf"/>
</dbReference>
<reference evidence="4 5" key="1">
    <citation type="journal article" date="2011" name="Stand. Genomic Sci.">
        <title>Complete genome sequence of Thermomonospora curvata type strain (B9).</title>
        <authorList>
            <person name="Chertkov O."/>
            <person name="Sikorski J."/>
            <person name="Nolan M."/>
            <person name="Lapidus A."/>
            <person name="Lucas S."/>
            <person name="Del Rio T.G."/>
            <person name="Tice H."/>
            <person name="Cheng J.F."/>
            <person name="Goodwin L."/>
            <person name="Pitluck S."/>
            <person name="Liolios K."/>
            <person name="Ivanova N."/>
            <person name="Mavromatis K."/>
            <person name="Mikhailova N."/>
            <person name="Ovchinnikova G."/>
            <person name="Pati A."/>
            <person name="Chen A."/>
            <person name="Palaniappan K."/>
            <person name="Djao O.D."/>
            <person name="Land M."/>
            <person name="Hauser L."/>
            <person name="Chang Y.J."/>
            <person name="Jeffries C.D."/>
            <person name="Brettin T."/>
            <person name="Han C."/>
            <person name="Detter J.C."/>
            <person name="Rohde M."/>
            <person name="Goker M."/>
            <person name="Woyke T."/>
            <person name="Bristow J."/>
            <person name="Eisen J.A."/>
            <person name="Markowitz V."/>
            <person name="Hugenholtz P."/>
            <person name="Klenk H.P."/>
            <person name="Kyrpides N.C."/>
        </authorList>
    </citation>
    <scope>NUCLEOTIDE SEQUENCE [LARGE SCALE GENOMIC DNA]</scope>
    <source>
        <strain evidence="5">ATCC 19995 / DSM 43183 / JCM 3096 / KCTC 9072 / NBRC 15933 / NCIMB 10081 / Henssen B9</strain>
    </source>
</reference>
<name>D1AB94_THECD</name>
<dbReference type="InterPro" id="IPR057326">
    <property type="entry name" value="KR_dom"/>
</dbReference>